<evidence type="ECO:0000313" key="4">
    <source>
        <dbReference type="Proteomes" id="UP001320420"/>
    </source>
</evidence>
<dbReference type="EMBL" id="JAKJXP020000071">
    <property type="protein sequence ID" value="KAK7750046.1"/>
    <property type="molecule type" value="Genomic_DNA"/>
</dbReference>
<organism evidence="3 4">
    <name type="scientific">Diatrype stigma</name>
    <dbReference type="NCBI Taxonomy" id="117547"/>
    <lineage>
        <taxon>Eukaryota</taxon>
        <taxon>Fungi</taxon>
        <taxon>Dikarya</taxon>
        <taxon>Ascomycota</taxon>
        <taxon>Pezizomycotina</taxon>
        <taxon>Sordariomycetes</taxon>
        <taxon>Xylariomycetidae</taxon>
        <taxon>Xylariales</taxon>
        <taxon>Diatrypaceae</taxon>
        <taxon>Diatrype</taxon>
    </lineage>
</organism>
<keyword evidence="1" id="KW-0472">Membrane</keyword>
<accession>A0AAN9UNC0</accession>
<dbReference type="AlphaFoldDB" id="A0AAN9UNC0"/>
<evidence type="ECO:0000259" key="2">
    <source>
        <dbReference type="Pfam" id="PF07950"/>
    </source>
</evidence>
<dbReference type="Pfam" id="PF07950">
    <property type="entry name" value="MCP1_TM"/>
    <property type="match status" value="2"/>
</dbReference>
<feature type="transmembrane region" description="Helical" evidence="1">
    <location>
        <begin position="270"/>
        <end position="294"/>
    </location>
</feature>
<protein>
    <recommendedName>
        <fullName evidence="2">Mitochondrial adapter protein MCP1 transmembrane domain-containing protein</fullName>
    </recommendedName>
</protein>
<feature type="transmembrane region" description="Helical" evidence="1">
    <location>
        <begin position="114"/>
        <end position="133"/>
    </location>
</feature>
<dbReference type="GO" id="GO:0055088">
    <property type="term" value="P:lipid homeostasis"/>
    <property type="evidence" value="ECO:0007669"/>
    <property type="project" value="InterPro"/>
</dbReference>
<dbReference type="PANTHER" id="PTHR38409">
    <property type="entry name" value="MDM10-COMPLEMENTING PROTEIN 1"/>
    <property type="match status" value="1"/>
</dbReference>
<feature type="transmembrane region" description="Helical" evidence="1">
    <location>
        <begin position="69"/>
        <end position="89"/>
    </location>
</feature>
<reference evidence="3 4" key="1">
    <citation type="submission" date="2024-02" db="EMBL/GenBank/DDBJ databases">
        <title>De novo assembly and annotation of 12 fungi associated with fruit tree decline syndrome in Ontario, Canada.</title>
        <authorList>
            <person name="Sulman M."/>
            <person name="Ellouze W."/>
            <person name="Ilyukhin E."/>
        </authorList>
    </citation>
    <scope>NUCLEOTIDE SEQUENCE [LARGE SCALE GENOMIC DNA]</scope>
    <source>
        <strain evidence="3 4">M11/M66-122</strain>
    </source>
</reference>
<keyword evidence="1" id="KW-0812">Transmembrane</keyword>
<comment type="caution">
    <text evidence="3">The sequence shown here is derived from an EMBL/GenBank/DDBJ whole genome shotgun (WGS) entry which is preliminary data.</text>
</comment>
<dbReference type="GO" id="GO:0007005">
    <property type="term" value="P:mitochondrion organization"/>
    <property type="evidence" value="ECO:0007669"/>
    <property type="project" value="TreeGrafter"/>
</dbReference>
<proteinExistence type="predicted"/>
<feature type="domain" description="Mitochondrial adapter protein MCP1 transmembrane" evidence="2">
    <location>
        <begin position="178"/>
        <end position="297"/>
    </location>
</feature>
<keyword evidence="4" id="KW-1185">Reference proteome</keyword>
<name>A0AAN9UNC0_9PEZI</name>
<evidence type="ECO:0000313" key="3">
    <source>
        <dbReference type="EMBL" id="KAK7750046.1"/>
    </source>
</evidence>
<dbReference type="Proteomes" id="UP001320420">
    <property type="component" value="Unassembled WGS sequence"/>
</dbReference>
<dbReference type="InterPro" id="IPR012472">
    <property type="entry name" value="MCP1_TM"/>
</dbReference>
<gene>
    <name evidence="3" type="ORF">SLS62_008039</name>
</gene>
<feature type="domain" description="Mitochondrial adapter protein MCP1 transmembrane" evidence="2">
    <location>
        <begin position="74"/>
        <end position="144"/>
    </location>
</feature>
<dbReference type="InterPro" id="IPR039960">
    <property type="entry name" value="MCP1"/>
</dbReference>
<keyword evidence="1" id="KW-1133">Transmembrane helix</keyword>
<sequence>MDAYSLRRQDSTETLASLIQLDPSPIDSEPDLPGMVDEALARKGYRTSTYSSLGLSGSGVTRIQRYSSYTFSVFAGLHLANTSIIPLIYRSVPYSEPFLVMAREIYQTPLAEPLLIGLPVLAHVASGIALRLVRRKQNLRRYGNAAAHQLVETRGQSRSWAWPPLSNISASGYLFLGLLTAHVAINRAVPLLVEGDSSNVGLQYVAHGFARVAPYLQVQAWPSYAALVYFAAGHMVWGWAKWFGVAPMPLASWQEEHALAPHVRRRRRRAWWAVQGSAVAVAALWAAGGLGVVAKAGRAGGWLGSVYDGMYGFAWQ</sequence>
<dbReference type="GO" id="GO:0005741">
    <property type="term" value="C:mitochondrial outer membrane"/>
    <property type="evidence" value="ECO:0007669"/>
    <property type="project" value="TreeGrafter"/>
</dbReference>
<dbReference type="PANTHER" id="PTHR38409:SF1">
    <property type="entry name" value="MITOCHONDRIAL ADAPTER PROTEIN MCP1"/>
    <property type="match status" value="1"/>
</dbReference>
<evidence type="ECO:0000256" key="1">
    <source>
        <dbReference type="SAM" id="Phobius"/>
    </source>
</evidence>